<keyword evidence="1" id="KW-0645">Protease</keyword>
<sequence>MERRDQEDDEERRHLSSGGIVHPAWPTVDGPLGLSPEESVAYARRFFRWGFALLPWLWAVNCLYFWPVLRVRPSDLPASSPLALLRPYVLRSAIGFTIFTVLLSIWALVFMIGGKSLFGPVWDEIVMYNVADKLGLTGWNEQHYIGHI</sequence>
<proteinExistence type="predicted"/>
<dbReference type="Proteomes" id="UP000827976">
    <property type="component" value="Chromosome 5"/>
</dbReference>
<dbReference type="EMBL" id="CM037015">
    <property type="protein sequence ID" value="KAH7680809.1"/>
    <property type="molecule type" value="Genomic_DNA"/>
</dbReference>
<accession>A0ACB7VZG2</accession>
<organism evidence="1 2">
    <name type="scientific">Dioscorea alata</name>
    <name type="common">Purple yam</name>
    <dbReference type="NCBI Taxonomy" id="55571"/>
    <lineage>
        <taxon>Eukaryota</taxon>
        <taxon>Viridiplantae</taxon>
        <taxon>Streptophyta</taxon>
        <taxon>Embryophyta</taxon>
        <taxon>Tracheophyta</taxon>
        <taxon>Spermatophyta</taxon>
        <taxon>Magnoliopsida</taxon>
        <taxon>Liliopsida</taxon>
        <taxon>Dioscoreales</taxon>
        <taxon>Dioscoreaceae</taxon>
        <taxon>Dioscorea</taxon>
    </lineage>
</organism>
<evidence type="ECO:0000313" key="1">
    <source>
        <dbReference type="EMBL" id="KAH7680809.1"/>
    </source>
</evidence>
<evidence type="ECO:0000313" key="2">
    <source>
        <dbReference type="Proteomes" id="UP000827976"/>
    </source>
</evidence>
<gene>
    <name evidence="1" type="ORF">IHE45_05G017800</name>
</gene>
<keyword evidence="1" id="KW-0378">Hydrolase</keyword>
<name>A0ACB7VZG2_DIOAL</name>
<comment type="caution">
    <text evidence="1">The sequence shown here is derived from an EMBL/GenBank/DDBJ whole genome shotgun (WGS) entry which is preliminary data.</text>
</comment>
<reference evidence="2" key="1">
    <citation type="journal article" date="2022" name="Nat. Commun.">
        <title>Chromosome evolution and the genetic basis of agronomically important traits in greater yam.</title>
        <authorList>
            <person name="Bredeson J.V."/>
            <person name="Lyons J.B."/>
            <person name="Oniyinde I.O."/>
            <person name="Okereke N.R."/>
            <person name="Kolade O."/>
            <person name="Nnabue I."/>
            <person name="Nwadili C.O."/>
            <person name="Hribova E."/>
            <person name="Parker M."/>
            <person name="Nwogha J."/>
            <person name="Shu S."/>
            <person name="Carlson J."/>
            <person name="Kariba R."/>
            <person name="Muthemba S."/>
            <person name="Knop K."/>
            <person name="Barton G.J."/>
            <person name="Sherwood A.V."/>
            <person name="Lopez-Montes A."/>
            <person name="Asiedu R."/>
            <person name="Jamnadass R."/>
            <person name="Muchugi A."/>
            <person name="Goodstein D."/>
            <person name="Egesi C.N."/>
            <person name="Featherston J."/>
            <person name="Asfaw A."/>
            <person name="Simpson G.G."/>
            <person name="Dolezel J."/>
            <person name="Hendre P.S."/>
            <person name="Van Deynze A."/>
            <person name="Kumar P.L."/>
            <person name="Obidiegwu J.E."/>
            <person name="Bhattacharjee R."/>
            <person name="Rokhsar D.S."/>
        </authorList>
    </citation>
    <scope>NUCLEOTIDE SEQUENCE [LARGE SCALE GENOMIC DNA]</scope>
    <source>
        <strain evidence="2">cv. TDa95/00328</strain>
    </source>
</reference>
<keyword evidence="2" id="KW-1185">Reference proteome</keyword>
<protein>
    <submittedName>
        <fullName evidence="1">Gamma-secretase aspartyl protease complex presenilin enhancer-2 subunit protein</fullName>
    </submittedName>
</protein>